<feature type="signal peptide" evidence="5">
    <location>
        <begin position="1"/>
        <end position="24"/>
    </location>
</feature>
<keyword evidence="4" id="KW-0472">Membrane</keyword>
<dbReference type="PANTHER" id="PTHR32099:SF42">
    <property type="entry name" value="CYSTEINE-RICH RECEPTOR-LIKE PROTEIN KINASE 9-RELATED"/>
    <property type="match status" value="1"/>
</dbReference>
<evidence type="ECO:0000256" key="1">
    <source>
        <dbReference type="ARBA" id="ARBA00022729"/>
    </source>
</evidence>
<gene>
    <name evidence="7" type="ORF">MtrDRAFT_AC147431g12v2</name>
</gene>
<organism evidence="7">
    <name type="scientific">Medicago truncatula</name>
    <name type="common">Barrel medic</name>
    <name type="synonym">Medicago tribuloides</name>
    <dbReference type="NCBI Taxonomy" id="3880"/>
    <lineage>
        <taxon>Eukaryota</taxon>
        <taxon>Viridiplantae</taxon>
        <taxon>Streptophyta</taxon>
        <taxon>Embryophyta</taxon>
        <taxon>Tracheophyta</taxon>
        <taxon>Spermatophyta</taxon>
        <taxon>Magnoliopsida</taxon>
        <taxon>eudicotyledons</taxon>
        <taxon>Gunneridae</taxon>
        <taxon>Pentapetalae</taxon>
        <taxon>rosids</taxon>
        <taxon>fabids</taxon>
        <taxon>Fabales</taxon>
        <taxon>Fabaceae</taxon>
        <taxon>Papilionoideae</taxon>
        <taxon>50 kb inversion clade</taxon>
        <taxon>NPAAA clade</taxon>
        <taxon>Hologalegina</taxon>
        <taxon>IRL clade</taxon>
        <taxon>Trifolieae</taxon>
        <taxon>Medicago</taxon>
    </lineage>
</organism>
<feature type="transmembrane region" description="Helical" evidence="4">
    <location>
        <begin position="286"/>
        <end position="308"/>
    </location>
</feature>
<reference evidence="7" key="2">
    <citation type="submission" date="2006-04" db="EMBL/GenBank/DDBJ databases">
        <authorList>
            <consortium name="The International Medicago Genome Annotation Group"/>
        </authorList>
    </citation>
    <scope>NUCLEOTIDE SEQUENCE</scope>
</reference>
<evidence type="ECO:0000313" key="7">
    <source>
        <dbReference type="EMBL" id="ABE88114.1"/>
    </source>
</evidence>
<dbReference type="Gene3D" id="3.30.430.20">
    <property type="entry name" value="Gnk2 domain, C-X8-C-X2-C motif"/>
    <property type="match status" value="2"/>
</dbReference>
<keyword evidence="2" id="KW-0677">Repeat</keyword>
<protein>
    <recommendedName>
        <fullName evidence="6">Gnk2-homologous domain-containing protein</fullName>
    </recommendedName>
</protein>
<evidence type="ECO:0000256" key="4">
    <source>
        <dbReference type="SAM" id="Phobius"/>
    </source>
</evidence>
<keyword evidence="4" id="KW-0812">Transmembrane</keyword>
<evidence type="ECO:0000256" key="5">
    <source>
        <dbReference type="SAM" id="SignalP"/>
    </source>
</evidence>
<dbReference type="InterPro" id="IPR038408">
    <property type="entry name" value="GNK2_sf"/>
</dbReference>
<feature type="region of interest" description="Disordered" evidence="3">
    <location>
        <begin position="395"/>
        <end position="427"/>
    </location>
</feature>
<dbReference type="AlphaFoldDB" id="Q1S5J2"/>
<keyword evidence="4" id="KW-1133">Transmembrane helix</keyword>
<evidence type="ECO:0000259" key="6">
    <source>
        <dbReference type="PROSITE" id="PS51473"/>
    </source>
</evidence>
<dbReference type="Pfam" id="PF01657">
    <property type="entry name" value="Stress-antifung"/>
    <property type="match status" value="2"/>
</dbReference>
<dbReference type="Gene3D" id="3.30.200.20">
    <property type="entry name" value="Phosphorylase Kinase, domain 1"/>
    <property type="match status" value="1"/>
</dbReference>
<accession>Q1S5J2</accession>
<dbReference type="CDD" id="cd23509">
    <property type="entry name" value="Gnk2-like"/>
    <property type="match status" value="2"/>
</dbReference>
<dbReference type="SUPFAM" id="SSF56112">
    <property type="entry name" value="Protein kinase-like (PK-like)"/>
    <property type="match status" value="1"/>
</dbReference>
<feature type="domain" description="Gnk2-homologous" evidence="6">
    <location>
        <begin position="141"/>
        <end position="246"/>
    </location>
</feature>
<dbReference type="PANTHER" id="PTHR32099">
    <property type="entry name" value="CYSTEINE-RICH REPEAT SECRETORY PROTEIN"/>
    <property type="match status" value="1"/>
</dbReference>
<dbReference type="EMBL" id="AC147431">
    <property type="protein sequence ID" value="ABE88114.1"/>
    <property type="molecule type" value="Genomic_DNA"/>
</dbReference>
<evidence type="ECO:0000256" key="3">
    <source>
        <dbReference type="SAM" id="MobiDB-lite"/>
    </source>
</evidence>
<name>Q1S5J2_MEDTR</name>
<dbReference type="InterPro" id="IPR002902">
    <property type="entry name" value="GNK2"/>
</dbReference>
<feature type="compositionally biased region" description="Basic and acidic residues" evidence="3">
    <location>
        <begin position="396"/>
        <end position="418"/>
    </location>
</feature>
<reference evidence="7" key="1">
    <citation type="submission" date="2006-03" db="EMBL/GenBank/DDBJ databases">
        <authorList>
            <person name="Qin B."/>
            <person name="Lin S."/>
            <person name="Roe B.A."/>
        </authorList>
    </citation>
    <scope>NUCLEOTIDE SEQUENCE</scope>
</reference>
<evidence type="ECO:0000256" key="2">
    <source>
        <dbReference type="ARBA" id="ARBA00022737"/>
    </source>
</evidence>
<feature type="domain" description="Gnk2-homologous" evidence="6">
    <location>
        <begin position="28"/>
        <end position="135"/>
    </location>
</feature>
<proteinExistence type="predicted"/>
<feature type="chain" id="PRO_5004197065" description="Gnk2-homologous domain-containing protein" evidence="5">
    <location>
        <begin position="25"/>
        <end position="504"/>
    </location>
</feature>
<dbReference type="InterPro" id="IPR011009">
    <property type="entry name" value="Kinase-like_dom_sf"/>
</dbReference>
<dbReference type="PROSITE" id="PS51473">
    <property type="entry name" value="GNK2"/>
    <property type="match status" value="2"/>
</dbReference>
<keyword evidence="1 5" id="KW-0732">Signal</keyword>
<sequence length="504" mass="56436">MTYTTRFLSFILLNLLLFMILTTAQSPFYMYSVCENSTQKILNASYQSNVNNFLSWTTSDSAKQTVSNHNTIVSNNNNDHDTVYGFYDCRGDITGSFCQFCINTVVRDIAKYCPNSVSAMIWYDLCIMGYTNQNPSGRVIVTPSWNVTGSKIVKDSTELAKSENNMMSLIRKVTTEGNPNWAMGEFNWSDTEKRYGMVQCNRDLSKDGCRQCLEAMLDRVPQCCGTKVGWVVVSPSCGMKIDDYNFYGQQTGSPSPLPNPGSTKEGLIFEQQEKCKQEGSSKTKTLIIILVTVPLAVALLSCCVYYCWRKNGLGKGGFFLRTTTPIAFRDNVQEEELLNADLPTIPLTVIQQATNNFSESSKLGEGGFGPVYKGTLPNGTEVAVKRHAEMSGQGLEEFKNETDCSGKEQSREKKDKDTSSYPGSFHNTEVVQSPLHFQGDFTIITKITTAQYFLSMRLHKKCSSTQARVFQCSSTKQETSNAQARRQETSNQTKIQRIEFELNT</sequence>